<name>A0A2P4X348_9STRA</name>
<dbReference type="Proteomes" id="UP000237271">
    <property type="component" value="Unassembled WGS sequence"/>
</dbReference>
<evidence type="ECO:0000259" key="2">
    <source>
        <dbReference type="Pfam" id="PF07727"/>
    </source>
</evidence>
<protein>
    <submittedName>
        <fullName evidence="3">Copiatype Polyprotein</fullName>
    </submittedName>
</protein>
<dbReference type="AlphaFoldDB" id="A0A2P4X348"/>
<comment type="caution">
    <text evidence="3">The sequence shown here is derived from an EMBL/GenBank/DDBJ whole genome shotgun (WGS) entry which is preliminary data.</text>
</comment>
<dbReference type="EMBL" id="NCKW01016973">
    <property type="protein sequence ID" value="POM59958.1"/>
    <property type="molecule type" value="Genomic_DNA"/>
</dbReference>
<evidence type="ECO:0000313" key="4">
    <source>
        <dbReference type="Proteomes" id="UP000237271"/>
    </source>
</evidence>
<feature type="signal peptide" evidence="1">
    <location>
        <begin position="1"/>
        <end position="19"/>
    </location>
</feature>
<organism evidence="3 4">
    <name type="scientific">Phytophthora palmivora</name>
    <dbReference type="NCBI Taxonomy" id="4796"/>
    <lineage>
        <taxon>Eukaryota</taxon>
        <taxon>Sar</taxon>
        <taxon>Stramenopiles</taxon>
        <taxon>Oomycota</taxon>
        <taxon>Peronosporomycetes</taxon>
        <taxon>Peronosporales</taxon>
        <taxon>Peronosporaceae</taxon>
        <taxon>Phytophthora</taxon>
    </lineage>
</organism>
<reference evidence="3 4" key="1">
    <citation type="journal article" date="2017" name="Genome Biol. Evol.">
        <title>Phytophthora megakarya and P. palmivora, closely related causal agents of cacao black pod rot, underwent increases in genome sizes and gene numbers by different mechanisms.</title>
        <authorList>
            <person name="Ali S.S."/>
            <person name="Shao J."/>
            <person name="Lary D.J."/>
            <person name="Kronmiller B."/>
            <person name="Shen D."/>
            <person name="Strem M.D."/>
            <person name="Amoako-Attah I."/>
            <person name="Akrofi A.Y."/>
            <person name="Begoude B.A."/>
            <person name="Ten Hoopen G.M."/>
            <person name="Coulibaly K."/>
            <person name="Kebe B.I."/>
            <person name="Melnick R.L."/>
            <person name="Guiltinan M.J."/>
            <person name="Tyler B.M."/>
            <person name="Meinhardt L.W."/>
            <person name="Bailey B.A."/>
        </authorList>
    </citation>
    <scope>NUCLEOTIDE SEQUENCE [LARGE SCALE GENOMIC DNA]</scope>
    <source>
        <strain evidence="4">sbr112.9</strain>
    </source>
</reference>
<dbReference type="Pfam" id="PF07727">
    <property type="entry name" value="RVT_2"/>
    <property type="match status" value="1"/>
</dbReference>
<gene>
    <name evidence="3" type="ORF">PHPALM_31240</name>
</gene>
<evidence type="ECO:0000256" key="1">
    <source>
        <dbReference type="SAM" id="SignalP"/>
    </source>
</evidence>
<evidence type="ECO:0000313" key="3">
    <source>
        <dbReference type="EMBL" id="POM59958.1"/>
    </source>
</evidence>
<feature type="chain" id="PRO_5015191920" evidence="1">
    <location>
        <begin position="20"/>
        <end position="154"/>
    </location>
</feature>
<sequence>MFRLFITVYILLQLTIYQGDINTAFLNALLEIKQYLDELEGYPCEEDSMTCMVNKALYGLKRSGREWNSEVNAAQLNCVCIFYDHDGEFAIVLLYVEDILCATKNEQFKQKMFSDLDKEYGLKDQGPLSTYLGVEVEQDGDSMTTSRPDTVGKY</sequence>
<proteinExistence type="predicted"/>
<feature type="domain" description="Reverse transcriptase Ty1/copia-type" evidence="2">
    <location>
        <begin position="3"/>
        <end position="151"/>
    </location>
</feature>
<accession>A0A2P4X348</accession>
<keyword evidence="4" id="KW-1185">Reference proteome</keyword>
<dbReference type="InterPro" id="IPR013103">
    <property type="entry name" value="RVT_2"/>
</dbReference>
<keyword evidence="1" id="KW-0732">Signal</keyword>
<dbReference type="OrthoDB" id="117958at2759"/>